<accession>A0A0P6XV47</accession>
<evidence type="ECO:0000313" key="1">
    <source>
        <dbReference type="EMBL" id="KPL80396.1"/>
    </source>
</evidence>
<keyword evidence="3" id="KW-1185">Reference proteome</keyword>
<dbReference type="STRING" id="229921.ADN01_11975"/>
<protein>
    <submittedName>
        <fullName evidence="2">Uncharacterized protein</fullName>
    </submittedName>
</protein>
<dbReference type="RefSeq" id="WP_062417620.1">
    <property type="nucleotide sequence ID" value="NZ_DF967974.1"/>
</dbReference>
<dbReference type="EMBL" id="LGCM01000042">
    <property type="protein sequence ID" value="KPL80454.1"/>
    <property type="molecule type" value="Genomic_DNA"/>
</dbReference>
<name>A0A0P6XV47_9CHLR</name>
<gene>
    <name evidence="1" type="ORF">ADN01_11975</name>
    <name evidence="2" type="ORF">ADN01_12410</name>
</gene>
<dbReference type="EMBL" id="LGCM01000042">
    <property type="protein sequence ID" value="KPL80396.1"/>
    <property type="molecule type" value="Genomic_DNA"/>
</dbReference>
<evidence type="ECO:0000313" key="2">
    <source>
        <dbReference type="EMBL" id="KPL80454.1"/>
    </source>
</evidence>
<evidence type="ECO:0000313" key="3">
    <source>
        <dbReference type="Proteomes" id="UP000050501"/>
    </source>
</evidence>
<organism evidence="2 3">
    <name type="scientific">Levilinea saccharolytica</name>
    <dbReference type="NCBI Taxonomy" id="229921"/>
    <lineage>
        <taxon>Bacteria</taxon>
        <taxon>Bacillati</taxon>
        <taxon>Chloroflexota</taxon>
        <taxon>Anaerolineae</taxon>
        <taxon>Anaerolineales</taxon>
        <taxon>Anaerolineaceae</taxon>
        <taxon>Levilinea</taxon>
    </lineage>
</organism>
<sequence length="196" mass="22386">MAAWWDQDLLVVRAAAYELKEYLLGRTLYWPLYGAKAHDGLPSRIQRLTPGTLMYSQRRLLAAPLPAAEQAQADAWNETVAATREAWKSHWIQKSTQEFAARLRLWQAELQELLAEPPRSPQTYAFAVQWRCLLDLLADEIPADTPNLTVLTGLDHRLRLAGQPGSFVWAAVLQPAFDPQRFWYLYFQVHQAATPS</sequence>
<proteinExistence type="predicted"/>
<reference evidence="2 3" key="1">
    <citation type="submission" date="2015-07" db="EMBL/GenBank/DDBJ databases">
        <title>Genome sequence of Levilinea saccharolytica DSM 16555.</title>
        <authorList>
            <person name="Hemp J."/>
            <person name="Ward L.M."/>
            <person name="Pace L.A."/>
            <person name="Fischer W.W."/>
        </authorList>
    </citation>
    <scope>NUCLEOTIDE SEQUENCE [LARGE SCALE GENOMIC DNA]</scope>
    <source>
        <strain evidence="2 3">KIBI-1</strain>
    </source>
</reference>
<comment type="caution">
    <text evidence="2">The sequence shown here is derived from an EMBL/GenBank/DDBJ whole genome shotgun (WGS) entry which is preliminary data.</text>
</comment>
<dbReference type="Proteomes" id="UP000050501">
    <property type="component" value="Unassembled WGS sequence"/>
</dbReference>
<dbReference type="AlphaFoldDB" id="A0A0P6XV47"/>